<dbReference type="InterPro" id="IPR019826">
    <property type="entry name" value="Carboxylesterase_B_AS"/>
</dbReference>
<reference evidence="6" key="1">
    <citation type="journal article" date="2019" name="Int. J. Syst. Evol. Microbiol.">
        <title>The Global Catalogue of Microorganisms (GCM) 10K type strain sequencing project: providing services to taxonomists for standard genome sequencing and annotation.</title>
        <authorList>
            <consortium name="The Broad Institute Genomics Platform"/>
            <consortium name="The Broad Institute Genome Sequencing Center for Infectious Disease"/>
            <person name="Wu L."/>
            <person name="Ma J."/>
        </authorList>
    </citation>
    <scope>NUCLEOTIDE SEQUENCE [LARGE SCALE GENOMIC DNA]</scope>
    <source>
        <strain evidence="6">CECT 7297</strain>
    </source>
</reference>
<organism evidence="5 6">
    <name type="scientific">Marinobacter lacisalsi</name>
    <dbReference type="NCBI Taxonomy" id="475979"/>
    <lineage>
        <taxon>Bacteria</taxon>
        <taxon>Pseudomonadati</taxon>
        <taxon>Pseudomonadota</taxon>
        <taxon>Gammaproteobacteria</taxon>
        <taxon>Pseudomonadales</taxon>
        <taxon>Marinobacteraceae</taxon>
        <taxon>Marinobacter</taxon>
    </lineage>
</organism>
<dbReference type="Proteomes" id="UP001595798">
    <property type="component" value="Unassembled WGS sequence"/>
</dbReference>
<proteinExistence type="inferred from homology"/>
<evidence type="ECO:0000256" key="2">
    <source>
        <dbReference type="ARBA" id="ARBA00022801"/>
    </source>
</evidence>
<evidence type="ECO:0000313" key="6">
    <source>
        <dbReference type="Proteomes" id="UP001595798"/>
    </source>
</evidence>
<dbReference type="InterPro" id="IPR029058">
    <property type="entry name" value="AB_hydrolase_fold"/>
</dbReference>
<sequence>MNNPIPDRDLCRRALLAVAITPWLLTLSGCGDDDSSSSDSSDTRTGTFVDSPVAGLDYAGEQTSAAMTDDNGQFRYREGETITFSIGDLILGAATGADVVTPVDITSGAVDATDPGVTNRLVLLQTLDADGDLNNGIQLTDAIRARVSASSDSLDVDQTPEDFSAALAPVLTALEEDEAFTDSDPRPRAVVSAGDAAEHFRRATSSRHVVATTTGELRGFEADPDTWQFLGIPYAQPPVGELRWRPPQPPESWQGVREAVSWSDQSAQNPALQRFGEGGMSEDSLYLNVTTPKGADKLPVMVWFHGGGFTSLTGNTIPFNNPEALVTKGVVQVSVNHRLGPFGYIAHPDLSAESGYGGSGNYGQMDLIAALEWVRDNIEAFGGDPGNVTIFGESGGGRKVLSLMASPEAEGLFHKAISQSGTLYPDTRSLDSAEAIGEQLQSGLGASSLAQMRDASWTEVVAASASLVPYTNVDNFYLPHTERVSFESGNQNDVPFMFLINTNDTPDPTETVIDVFPWMAPLNSEPMYATLFSHQPAGWKARGVEAYHAADLAYVFNMPRSVITHYQLGLVIDPATGESLEIGDLNGNGVSGSAGDPADIFASAGFDETDEQVIDRMLTIWTNFAKTGNPDIEGDVDYPEYDAATQSYVEIGAEAQVKSGLADALTEE</sequence>
<dbReference type="InterPro" id="IPR050309">
    <property type="entry name" value="Type-B_Carboxylest/Lipase"/>
</dbReference>
<dbReference type="PANTHER" id="PTHR11559">
    <property type="entry name" value="CARBOXYLESTERASE"/>
    <property type="match status" value="1"/>
</dbReference>
<dbReference type="InterPro" id="IPR002018">
    <property type="entry name" value="CarbesteraseB"/>
</dbReference>
<dbReference type="EC" id="3.1.1.-" evidence="3"/>
<dbReference type="Pfam" id="PF00135">
    <property type="entry name" value="COesterase"/>
    <property type="match status" value="2"/>
</dbReference>
<keyword evidence="6" id="KW-1185">Reference proteome</keyword>
<dbReference type="Gene3D" id="3.40.50.1820">
    <property type="entry name" value="alpha/beta hydrolase"/>
    <property type="match status" value="2"/>
</dbReference>
<name>A0ABV8QP57_9GAMM</name>
<comment type="similarity">
    <text evidence="1 3">Belongs to the type-B carboxylesterase/lipase family.</text>
</comment>
<comment type="caution">
    <text evidence="5">The sequence shown here is derived from an EMBL/GenBank/DDBJ whole genome shotgun (WGS) entry which is preliminary data.</text>
</comment>
<feature type="domain" description="Carboxylesterase type B" evidence="4">
    <location>
        <begin position="208"/>
        <end position="504"/>
    </location>
</feature>
<dbReference type="PROSITE" id="PS00122">
    <property type="entry name" value="CARBOXYLESTERASE_B_1"/>
    <property type="match status" value="1"/>
</dbReference>
<feature type="domain" description="Carboxylesterase type B" evidence="4">
    <location>
        <begin position="606"/>
        <end position="661"/>
    </location>
</feature>
<dbReference type="SUPFAM" id="SSF53474">
    <property type="entry name" value="alpha/beta-Hydrolases"/>
    <property type="match status" value="1"/>
</dbReference>
<accession>A0ABV8QP57</accession>
<gene>
    <name evidence="5" type="ORF">ACFOZ5_19325</name>
</gene>
<evidence type="ECO:0000313" key="5">
    <source>
        <dbReference type="EMBL" id="MFC4261178.1"/>
    </source>
</evidence>
<protein>
    <recommendedName>
        <fullName evidence="3">Carboxylic ester hydrolase</fullName>
        <ecNumber evidence="3">3.1.1.-</ecNumber>
    </recommendedName>
</protein>
<keyword evidence="2 3" id="KW-0378">Hydrolase</keyword>
<dbReference type="RefSeq" id="WP_379890468.1">
    <property type="nucleotide sequence ID" value="NZ_JBHSDI010000064.1"/>
</dbReference>
<evidence type="ECO:0000256" key="3">
    <source>
        <dbReference type="RuleBase" id="RU361235"/>
    </source>
</evidence>
<evidence type="ECO:0000259" key="4">
    <source>
        <dbReference type="Pfam" id="PF00135"/>
    </source>
</evidence>
<evidence type="ECO:0000256" key="1">
    <source>
        <dbReference type="ARBA" id="ARBA00005964"/>
    </source>
</evidence>
<dbReference type="EMBL" id="JBHSDI010000064">
    <property type="protein sequence ID" value="MFC4261178.1"/>
    <property type="molecule type" value="Genomic_DNA"/>
</dbReference>